<dbReference type="InterPro" id="IPR006311">
    <property type="entry name" value="TAT_signal"/>
</dbReference>
<reference evidence="2 3" key="1">
    <citation type="submission" date="2018-10" db="EMBL/GenBank/DDBJ databases">
        <authorList>
            <person name="Li J."/>
        </authorList>
    </citation>
    <scope>NUCLEOTIDE SEQUENCE [LARGE SCALE GENOMIC DNA]</scope>
    <source>
        <strain evidence="2 3">JCM 30549</strain>
    </source>
</reference>
<evidence type="ECO:0008006" key="4">
    <source>
        <dbReference type="Google" id="ProtNLM"/>
    </source>
</evidence>
<keyword evidence="1" id="KW-0732">Signal</keyword>
<comment type="caution">
    <text evidence="2">The sequence shown here is derived from an EMBL/GenBank/DDBJ whole genome shotgun (WGS) entry which is preliminary data.</text>
</comment>
<name>A0A3L6ZRR4_9MICO</name>
<proteinExistence type="predicted"/>
<sequence length="84" mass="8967">MTLRRTLVGGLATVGLAAGLLVSAAPAQAAAWGGNFSSRIACVAGTPAKVAYYASYGYKPRVATYCEYHKIGNDAPFWYTEIRY</sequence>
<dbReference type="Proteomes" id="UP000275395">
    <property type="component" value="Unassembled WGS sequence"/>
</dbReference>
<evidence type="ECO:0000313" key="3">
    <source>
        <dbReference type="Proteomes" id="UP000275395"/>
    </source>
</evidence>
<feature type="chain" id="PRO_5017933773" description="Lactococcin 972 family bacteriocin" evidence="1">
    <location>
        <begin position="30"/>
        <end position="84"/>
    </location>
</feature>
<evidence type="ECO:0000256" key="1">
    <source>
        <dbReference type="SAM" id="SignalP"/>
    </source>
</evidence>
<protein>
    <recommendedName>
        <fullName evidence="4">Lactococcin 972 family bacteriocin</fullName>
    </recommendedName>
</protein>
<dbReference type="AlphaFoldDB" id="A0A3L6ZRR4"/>
<dbReference type="PROSITE" id="PS51318">
    <property type="entry name" value="TAT"/>
    <property type="match status" value="1"/>
</dbReference>
<accession>A0A3L6ZRR4</accession>
<feature type="signal peptide" evidence="1">
    <location>
        <begin position="1"/>
        <end position="29"/>
    </location>
</feature>
<organism evidence="2 3">
    <name type="scientific">Mycetocola reblochoni</name>
    <dbReference type="NCBI Taxonomy" id="331618"/>
    <lineage>
        <taxon>Bacteria</taxon>
        <taxon>Bacillati</taxon>
        <taxon>Actinomycetota</taxon>
        <taxon>Actinomycetes</taxon>
        <taxon>Micrococcales</taxon>
        <taxon>Microbacteriaceae</taxon>
        <taxon>Mycetocola</taxon>
    </lineage>
</organism>
<dbReference type="RefSeq" id="WP_087137633.1">
    <property type="nucleotide sequence ID" value="NZ_JBQDRQ010000003.1"/>
</dbReference>
<dbReference type="EMBL" id="RCUW01000002">
    <property type="protein sequence ID" value="RLP70636.1"/>
    <property type="molecule type" value="Genomic_DNA"/>
</dbReference>
<gene>
    <name evidence="2" type="ORF">D9V30_03915</name>
</gene>
<evidence type="ECO:0000313" key="2">
    <source>
        <dbReference type="EMBL" id="RLP70636.1"/>
    </source>
</evidence>